<evidence type="ECO:0000313" key="6">
    <source>
        <dbReference type="Proteomes" id="UP000290244"/>
    </source>
</evidence>
<dbReference type="InterPro" id="IPR001633">
    <property type="entry name" value="EAL_dom"/>
</dbReference>
<dbReference type="InterPro" id="IPR000160">
    <property type="entry name" value="GGDEF_dom"/>
</dbReference>
<dbReference type="Gene3D" id="3.30.70.270">
    <property type="match status" value="1"/>
</dbReference>
<dbReference type="InterPro" id="IPR043128">
    <property type="entry name" value="Rev_trsase/Diguanyl_cyclase"/>
</dbReference>
<sequence>MRVHLKKGNNYKAMKSITTPYLLRASLLAAIAIVMGLALSFIVYHSSAKVKSNAIDLVEHRIPILISISELIADLSEQERIIYEYYRSQENEVFLQSSQQIKQVFNMHFAAILAQPRFKEEAKIIAKGQQTIERLFAEFYQAMQLNEDNWDDMREILSQVSAIRIQLLPTLKSIEQQTQQTVAEGHSATLTQMARSHWLVLSYGVAIVLIAGVVSWHIRQYILTQAKNTRLALFSQQNPNPILSVNNLGEVVFANPACGKLLVRVGYHKDDTEHLLPSNFLSLRQAVSQQQDHTLVIEQSIKARILQISIYWHEEIDAYDIHIKDITEGKLAEEKVNHLAFYNQETNLPNQYKFNQDIDGMISKGDKFSLGVLAIRDYENKVSSLGGESVATLVVELADILAHALPSGVRFYQVAEGQFALLCAKNISSLALQKLTMTLTAVAEQPIITASGEFFIELDFGYSCFPIHGDDRNTLIKCAHLALVVANQSEHENFSIYDPAFIEGIERNNDLTDKLRHALANKELFLVFQPQLELASKRVTGIETLVRWQHDGAIVSPAEFIPLAEQSGLIVPIGQWILEQACVFAKQLVELGYDDIIVAVNVSPRQFSHPQFCNTVQSVLSQVGLPAANLELEITEGVFMHNEANTLAVLNKLKSFGLQMSIDDFGTGYSSLSYLKRFPIDKLKIDQSFIRDCHNNDDDKAIVKTIVSLGKSLGLSLIAEGVEELSHVDFLTLLHCDEIQGYWFSKPVPPEELLTLLAEKGGDINHLAQQQSYGQ</sequence>
<name>A0A4V0ZGD5_9GAMM</name>
<keyword evidence="6" id="KW-1185">Reference proteome</keyword>
<dbReference type="InterPro" id="IPR050706">
    <property type="entry name" value="Cyclic-di-GMP_PDE-like"/>
</dbReference>
<dbReference type="EC" id="3.1.4.52" evidence="1"/>
<dbReference type="EMBL" id="CP034759">
    <property type="protein sequence ID" value="QBG36920.1"/>
    <property type="molecule type" value="Genomic_DNA"/>
</dbReference>
<dbReference type="SMART" id="SM00052">
    <property type="entry name" value="EAL"/>
    <property type="match status" value="1"/>
</dbReference>
<organism evidence="5 6">
    <name type="scientific">Litorilituus sediminis</name>
    <dbReference type="NCBI Taxonomy" id="718192"/>
    <lineage>
        <taxon>Bacteria</taxon>
        <taxon>Pseudomonadati</taxon>
        <taxon>Pseudomonadota</taxon>
        <taxon>Gammaproteobacteria</taxon>
        <taxon>Alteromonadales</taxon>
        <taxon>Colwelliaceae</taxon>
        <taxon>Litorilituus</taxon>
    </lineage>
</organism>
<feature type="domain" description="EAL" evidence="4">
    <location>
        <begin position="508"/>
        <end position="761"/>
    </location>
</feature>
<dbReference type="Pfam" id="PF00990">
    <property type="entry name" value="GGDEF"/>
    <property type="match status" value="1"/>
</dbReference>
<evidence type="ECO:0000259" key="4">
    <source>
        <dbReference type="PROSITE" id="PS50883"/>
    </source>
</evidence>
<dbReference type="Pfam" id="PF00563">
    <property type="entry name" value="EAL"/>
    <property type="match status" value="1"/>
</dbReference>
<protein>
    <recommendedName>
        <fullName evidence="1">cyclic-guanylate-specific phosphodiesterase</fullName>
        <ecNumber evidence="1">3.1.4.52</ecNumber>
    </recommendedName>
</protein>
<dbReference type="SUPFAM" id="SSF141868">
    <property type="entry name" value="EAL domain-like"/>
    <property type="match status" value="1"/>
</dbReference>
<keyword evidence="3" id="KW-1133">Transmembrane helix</keyword>
<evidence type="ECO:0000256" key="3">
    <source>
        <dbReference type="SAM" id="Phobius"/>
    </source>
</evidence>
<dbReference type="KEGG" id="lsd:EMK97_14915"/>
<reference evidence="5 6" key="1">
    <citation type="submission" date="2018-12" db="EMBL/GenBank/DDBJ databases">
        <title>Complete genome of Litorilituus sediminis.</title>
        <authorList>
            <person name="Liu A."/>
            <person name="Rong J."/>
        </authorList>
    </citation>
    <scope>NUCLEOTIDE SEQUENCE [LARGE SCALE GENOMIC DNA]</scope>
    <source>
        <strain evidence="5 6">JCM 17549</strain>
    </source>
</reference>
<dbReference type="OrthoDB" id="8553030at2"/>
<dbReference type="CDD" id="cd01948">
    <property type="entry name" value="EAL"/>
    <property type="match status" value="1"/>
</dbReference>
<dbReference type="Gene3D" id="3.20.20.450">
    <property type="entry name" value="EAL domain"/>
    <property type="match status" value="1"/>
</dbReference>
<dbReference type="SUPFAM" id="SSF55073">
    <property type="entry name" value="Nucleotide cyclase"/>
    <property type="match status" value="1"/>
</dbReference>
<dbReference type="FunFam" id="3.20.20.450:FF:000001">
    <property type="entry name" value="Cyclic di-GMP phosphodiesterase yahA"/>
    <property type="match status" value="1"/>
</dbReference>
<dbReference type="InterPro" id="IPR029787">
    <property type="entry name" value="Nucleotide_cyclase"/>
</dbReference>
<proteinExistence type="predicted"/>
<keyword evidence="3" id="KW-0472">Membrane</keyword>
<keyword evidence="2" id="KW-0973">c-di-GMP</keyword>
<dbReference type="SMART" id="SM00267">
    <property type="entry name" value="GGDEF"/>
    <property type="match status" value="1"/>
</dbReference>
<evidence type="ECO:0000256" key="1">
    <source>
        <dbReference type="ARBA" id="ARBA00012282"/>
    </source>
</evidence>
<accession>A0A4V0ZGD5</accession>
<dbReference type="Proteomes" id="UP000290244">
    <property type="component" value="Chromosome"/>
</dbReference>
<feature type="transmembrane region" description="Helical" evidence="3">
    <location>
        <begin position="21"/>
        <end position="44"/>
    </location>
</feature>
<dbReference type="PROSITE" id="PS50883">
    <property type="entry name" value="EAL"/>
    <property type="match status" value="1"/>
</dbReference>
<dbReference type="PANTHER" id="PTHR33121:SF70">
    <property type="entry name" value="SIGNALING PROTEIN YKOW"/>
    <property type="match status" value="1"/>
</dbReference>
<dbReference type="AlphaFoldDB" id="A0A4V0ZGD5"/>
<evidence type="ECO:0000313" key="5">
    <source>
        <dbReference type="EMBL" id="QBG36920.1"/>
    </source>
</evidence>
<dbReference type="PANTHER" id="PTHR33121">
    <property type="entry name" value="CYCLIC DI-GMP PHOSPHODIESTERASE PDEF"/>
    <property type="match status" value="1"/>
</dbReference>
<evidence type="ECO:0000256" key="2">
    <source>
        <dbReference type="ARBA" id="ARBA00022636"/>
    </source>
</evidence>
<dbReference type="GO" id="GO:0071111">
    <property type="term" value="F:cyclic-guanylate-specific phosphodiesterase activity"/>
    <property type="evidence" value="ECO:0007669"/>
    <property type="project" value="UniProtKB-EC"/>
</dbReference>
<dbReference type="InterPro" id="IPR035919">
    <property type="entry name" value="EAL_sf"/>
</dbReference>
<keyword evidence="3" id="KW-0812">Transmembrane</keyword>
<gene>
    <name evidence="5" type="ORF">EMK97_14915</name>
</gene>